<evidence type="ECO:0000313" key="2">
    <source>
        <dbReference type="EMBL" id="KAL0126137.1"/>
    </source>
</evidence>
<feature type="region of interest" description="Disordered" evidence="1">
    <location>
        <begin position="132"/>
        <end position="155"/>
    </location>
</feature>
<proteinExistence type="predicted"/>
<dbReference type="Proteomes" id="UP001430953">
    <property type="component" value="Unassembled WGS sequence"/>
</dbReference>
<dbReference type="EMBL" id="JADYXP020000004">
    <property type="protein sequence ID" value="KAL0126137.1"/>
    <property type="molecule type" value="Genomic_DNA"/>
</dbReference>
<sequence>MAVSRFVSCFLPECGRPRQLEGGSCGCWDGRSHRIRCIDGRGISCFHDLLSSADGPRTRFLTVFIRGFANLNNLLLYEFLMSEQVAFSADLKSEENESVTDFRRGCSTGVDIIPPDEKETFTCRLCVFRKRQRQKKKKKKEKERARKKMNQEYERLANDELEKMWKRNETEEA</sequence>
<protein>
    <submittedName>
        <fullName evidence="2">Uncharacterized protein</fullName>
    </submittedName>
</protein>
<evidence type="ECO:0000256" key="1">
    <source>
        <dbReference type="SAM" id="MobiDB-lite"/>
    </source>
</evidence>
<reference evidence="2 3" key="1">
    <citation type="submission" date="2023-03" db="EMBL/GenBank/DDBJ databases">
        <title>High recombination rates correlate with genetic variation in Cardiocondyla obscurior ants.</title>
        <authorList>
            <person name="Errbii M."/>
        </authorList>
    </citation>
    <scope>NUCLEOTIDE SEQUENCE [LARGE SCALE GENOMIC DNA]</scope>
    <source>
        <strain evidence="2">Alpha-2009</strain>
        <tissue evidence="2">Whole body</tissue>
    </source>
</reference>
<gene>
    <name evidence="2" type="ORF">PUN28_004927</name>
</gene>
<accession>A0AAW2GFW6</accession>
<keyword evidence="3" id="KW-1185">Reference proteome</keyword>
<name>A0AAW2GFW6_9HYME</name>
<evidence type="ECO:0000313" key="3">
    <source>
        <dbReference type="Proteomes" id="UP001430953"/>
    </source>
</evidence>
<feature type="compositionally biased region" description="Basic residues" evidence="1">
    <location>
        <begin position="132"/>
        <end position="148"/>
    </location>
</feature>
<comment type="caution">
    <text evidence="2">The sequence shown here is derived from an EMBL/GenBank/DDBJ whole genome shotgun (WGS) entry which is preliminary data.</text>
</comment>
<dbReference type="AlphaFoldDB" id="A0AAW2GFW6"/>
<organism evidence="2 3">
    <name type="scientific">Cardiocondyla obscurior</name>
    <dbReference type="NCBI Taxonomy" id="286306"/>
    <lineage>
        <taxon>Eukaryota</taxon>
        <taxon>Metazoa</taxon>
        <taxon>Ecdysozoa</taxon>
        <taxon>Arthropoda</taxon>
        <taxon>Hexapoda</taxon>
        <taxon>Insecta</taxon>
        <taxon>Pterygota</taxon>
        <taxon>Neoptera</taxon>
        <taxon>Endopterygota</taxon>
        <taxon>Hymenoptera</taxon>
        <taxon>Apocrita</taxon>
        <taxon>Aculeata</taxon>
        <taxon>Formicoidea</taxon>
        <taxon>Formicidae</taxon>
        <taxon>Myrmicinae</taxon>
        <taxon>Cardiocondyla</taxon>
    </lineage>
</organism>